<protein>
    <submittedName>
        <fullName evidence="2">Uncharacterized protein</fullName>
    </submittedName>
</protein>
<dbReference type="Proteomes" id="UP000076632">
    <property type="component" value="Unassembled WGS sequence"/>
</dbReference>
<organism evidence="2 3">
    <name type="scientific">Xylona heveae (strain CBS 132557 / TC161)</name>
    <dbReference type="NCBI Taxonomy" id="1328760"/>
    <lineage>
        <taxon>Eukaryota</taxon>
        <taxon>Fungi</taxon>
        <taxon>Dikarya</taxon>
        <taxon>Ascomycota</taxon>
        <taxon>Pezizomycotina</taxon>
        <taxon>Xylonomycetes</taxon>
        <taxon>Xylonales</taxon>
        <taxon>Xylonaceae</taxon>
        <taxon>Xylona</taxon>
    </lineage>
</organism>
<feature type="transmembrane region" description="Helical" evidence="1">
    <location>
        <begin position="30"/>
        <end position="52"/>
    </location>
</feature>
<dbReference type="InParanoid" id="A0A165FMM4"/>
<evidence type="ECO:0000313" key="2">
    <source>
        <dbReference type="EMBL" id="KZF21161.1"/>
    </source>
</evidence>
<dbReference type="AlphaFoldDB" id="A0A165FMM4"/>
<name>A0A165FMM4_XYLHT</name>
<reference evidence="2 3" key="1">
    <citation type="journal article" date="2016" name="Fungal Biol.">
        <title>The genome of Xylona heveae provides a window into fungal endophytism.</title>
        <authorList>
            <person name="Gazis R."/>
            <person name="Kuo A."/>
            <person name="Riley R."/>
            <person name="LaButti K."/>
            <person name="Lipzen A."/>
            <person name="Lin J."/>
            <person name="Amirebrahimi M."/>
            <person name="Hesse C.N."/>
            <person name="Spatafora J.W."/>
            <person name="Henrissat B."/>
            <person name="Hainaut M."/>
            <person name="Grigoriev I.V."/>
            <person name="Hibbett D.S."/>
        </authorList>
    </citation>
    <scope>NUCLEOTIDE SEQUENCE [LARGE SCALE GENOMIC DNA]</scope>
    <source>
        <strain evidence="2 3">TC161</strain>
    </source>
</reference>
<dbReference type="GeneID" id="28894580"/>
<gene>
    <name evidence="2" type="ORF">L228DRAFT_167444</name>
</gene>
<keyword evidence="3" id="KW-1185">Reference proteome</keyword>
<keyword evidence="1" id="KW-0812">Transmembrane</keyword>
<dbReference type="EMBL" id="KV407461">
    <property type="protein sequence ID" value="KZF21161.1"/>
    <property type="molecule type" value="Genomic_DNA"/>
</dbReference>
<accession>A0A165FMM4</accession>
<proteinExistence type="predicted"/>
<keyword evidence="1" id="KW-0472">Membrane</keyword>
<sequence>MEKKGITNERNAISLSLSLQMSHRKRYPNLSYLPLSMAILVGTSPIVTHGVMRVIVCIVHHHPGLPWRGTSETIGTTGHGRKVITRRATDGDDGLSEKLGLPLRPVRRGRAGLSRIFCPCV</sequence>
<evidence type="ECO:0000313" key="3">
    <source>
        <dbReference type="Proteomes" id="UP000076632"/>
    </source>
</evidence>
<dbReference type="RefSeq" id="XP_018186716.1">
    <property type="nucleotide sequence ID" value="XM_018329443.1"/>
</dbReference>
<evidence type="ECO:0000256" key="1">
    <source>
        <dbReference type="SAM" id="Phobius"/>
    </source>
</evidence>
<keyword evidence="1" id="KW-1133">Transmembrane helix</keyword>